<organism evidence="1 2">
    <name type="scientific">Mycena pura</name>
    <dbReference type="NCBI Taxonomy" id="153505"/>
    <lineage>
        <taxon>Eukaryota</taxon>
        <taxon>Fungi</taxon>
        <taxon>Dikarya</taxon>
        <taxon>Basidiomycota</taxon>
        <taxon>Agaricomycotina</taxon>
        <taxon>Agaricomycetes</taxon>
        <taxon>Agaricomycetidae</taxon>
        <taxon>Agaricales</taxon>
        <taxon>Marasmiineae</taxon>
        <taxon>Mycenaceae</taxon>
        <taxon>Mycena</taxon>
    </lineage>
</organism>
<sequence>AKAEKHIFLKHSLGTRLTSIHLDLHYYHPALTIIEGLPMELKRLDDKLILLTEVHLLESKVYCTASGISQRIRCAGRLFTFLISFGQMQAALTSACTIYMLPPLQLALYIQSSSLRAEEKDYKTAYSYFLKVFESLAS</sequence>
<evidence type="ECO:0000313" key="1">
    <source>
        <dbReference type="EMBL" id="KAJ7217811.1"/>
    </source>
</evidence>
<feature type="non-terminal residue" evidence="1">
    <location>
        <position position="1"/>
    </location>
</feature>
<protein>
    <submittedName>
        <fullName evidence="1">Uncharacterized protein</fullName>
    </submittedName>
</protein>
<feature type="non-terminal residue" evidence="1">
    <location>
        <position position="138"/>
    </location>
</feature>
<evidence type="ECO:0000313" key="2">
    <source>
        <dbReference type="Proteomes" id="UP001219525"/>
    </source>
</evidence>
<dbReference type="AlphaFoldDB" id="A0AAD6YJ19"/>
<gene>
    <name evidence="1" type="ORF">GGX14DRAFT_305835</name>
</gene>
<dbReference type="Proteomes" id="UP001219525">
    <property type="component" value="Unassembled WGS sequence"/>
</dbReference>
<keyword evidence="2" id="KW-1185">Reference proteome</keyword>
<dbReference type="Gene3D" id="1.25.40.570">
    <property type="match status" value="1"/>
</dbReference>
<name>A0AAD6YJ19_9AGAR</name>
<dbReference type="EMBL" id="JARJCW010000013">
    <property type="protein sequence ID" value="KAJ7217811.1"/>
    <property type="molecule type" value="Genomic_DNA"/>
</dbReference>
<comment type="caution">
    <text evidence="1">The sequence shown here is derived from an EMBL/GenBank/DDBJ whole genome shotgun (WGS) entry which is preliminary data.</text>
</comment>
<reference evidence="1" key="1">
    <citation type="submission" date="2023-03" db="EMBL/GenBank/DDBJ databases">
        <title>Massive genome expansion in bonnet fungi (Mycena s.s.) driven by repeated elements and novel gene families across ecological guilds.</title>
        <authorList>
            <consortium name="Lawrence Berkeley National Laboratory"/>
            <person name="Harder C.B."/>
            <person name="Miyauchi S."/>
            <person name="Viragh M."/>
            <person name="Kuo A."/>
            <person name="Thoen E."/>
            <person name="Andreopoulos B."/>
            <person name="Lu D."/>
            <person name="Skrede I."/>
            <person name="Drula E."/>
            <person name="Henrissat B."/>
            <person name="Morin E."/>
            <person name="Kohler A."/>
            <person name="Barry K."/>
            <person name="LaButti K."/>
            <person name="Morin E."/>
            <person name="Salamov A."/>
            <person name="Lipzen A."/>
            <person name="Mereny Z."/>
            <person name="Hegedus B."/>
            <person name="Baldrian P."/>
            <person name="Stursova M."/>
            <person name="Weitz H."/>
            <person name="Taylor A."/>
            <person name="Grigoriev I.V."/>
            <person name="Nagy L.G."/>
            <person name="Martin F."/>
            <person name="Kauserud H."/>
        </authorList>
    </citation>
    <scope>NUCLEOTIDE SEQUENCE</scope>
    <source>
        <strain evidence="1">9144</strain>
    </source>
</reference>
<proteinExistence type="predicted"/>
<accession>A0AAD6YJ19</accession>